<organism evidence="3 4">
    <name type="scientific">Dyadobacter arcticus</name>
    <dbReference type="NCBI Taxonomy" id="1078754"/>
    <lineage>
        <taxon>Bacteria</taxon>
        <taxon>Pseudomonadati</taxon>
        <taxon>Bacteroidota</taxon>
        <taxon>Cytophagia</taxon>
        <taxon>Cytophagales</taxon>
        <taxon>Spirosomataceae</taxon>
        <taxon>Dyadobacter</taxon>
    </lineage>
</organism>
<dbReference type="EMBL" id="JAASQJ010000002">
    <property type="protein sequence ID" value="NIJ52830.1"/>
    <property type="molecule type" value="Genomic_DNA"/>
</dbReference>
<feature type="domain" description="DUF4142" evidence="2">
    <location>
        <begin position="56"/>
        <end position="187"/>
    </location>
</feature>
<protein>
    <submittedName>
        <fullName evidence="3">Membrane protein</fullName>
    </submittedName>
</protein>
<feature type="region of interest" description="Disordered" evidence="1">
    <location>
        <begin position="115"/>
        <end position="134"/>
    </location>
</feature>
<dbReference type="InterPro" id="IPR025419">
    <property type="entry name" value="DUF4142"/>
</dbReference>
<reference evidence="3 4" key="1">
    <citation type="submission" date="2020-03" db="EMBL/GenBank/DDBJ databases">
        <title>Genomic Encyclopedia of Type Strains, Phase IV (KMG-IV): sequencing the most valuable type-strain genomes for metagenomic binning, comparative biology and taxonomic classification.</title>
        <authorList>
            <person name="Goeker M."/>
        </authorList>
    </citation>
    <scope>NUCLEOTIDE SEQUENCE [LARGE SCALE GENOMIC DNA]</scope>
    <source>
        <strain evidence="3 4">DSM 102865</strain>
    </source>
</reference>
<evidence type="ECO:0000313" key="4">
    <source>
        <dbReference type="Proteomes" id="UP001179181"/>
    </source>
</evidence>
<feature type="region of interest" description="Disordered" evidence="1">
    <location>
        <begin position="22"/>
        <end position="54"/>
    </location>
</feature>
<evidence type="ECO:0000256" key="1">
    <source>
        <dbReference type="SAM" id="MobiDB-lite"/>
    </source>
</evidence>
<evidence type="ECO:0000259" key="2">
    <source>
        <dbReference type="Pfam" id="PF13628"/>
    </source>
</evidence>
<name>A0ABX0UMI5_9BACT</name>
<dbReference type="PANTHER" id="PTHR38593">
    <property type="entry name" value="BLR2558 PROTEIN"/>
    <property type="match status" value="1"/>
</dbReference>
<gene>
    <name evidence="3" type="ORF">FHS68_002000</name>
</gene>
<feature type="compositionally biased region" description="Basic and acidic residues" evidence="1">
    <location>
        <begin position="119"/>
        <end position="134"/>
    </location>
</feature>
<dbReference type="InterPro" id="IPR012347">
    <property type="entry name" value="Ferritin-like"/>
</dbReference>
<dbReference type="Proteomes" id="UP001179181">
    <property type="component" value="Unassembled WGS sequence"/>
</dbReference>
<dbReference type="Pfam" id="PF13628">
    <property type="entry name" value="DUF4142"/>
    <property type="match status" value="1"/>
</dbReference>
<sequence length="193" mass="21218">MKKITHFAFAAFTVFSLSYCSSSTETAGDKDTLGTESSMEATQEMAEDTAEAKGDDPKLVYDLVESMYGGIAVMKQGEEKATSPAVKALAIKLVKEHTKLTDDLKALATKKNWTLPRGESTDDKEKRDDLAEKTGNDYEKAWLEALADRHETNAKKLEDAKPEDADLKMAGEKGLPKIKELLGNIEAVQKEIK</sequence>
<dbReference type="Gene3D" id="1.20.1260.10">
    <property type="match status" value="1"/>
</dbReference>
<accession>A0ABX0UMI5</accession>
<keyword evidence="4" id="KW-1185">Reference proteome</keyword>
<dbReference type="RefSeq" id="WP_167269532.1">
    <property type="nucleotide sequence ID" value="NZ_JAASQJ010000002.1"/>
</dbReference>
<dbReference type="PANTHER" id="PTHR38593:SF1">
    <property type="entry name" value="BLR2558 PROTEIN"/>
    <property type="match status" value="1"/>
</dbReference>
<comment type="caution">
    <text evidence="3">The sequence shown here is derived from an EMBL/GenBank/DDBJ whole genome shotgun (WGS) entry which is preliminary data.</text>
</comment>
<evidence type="ECO:0000313" key="3">
    <source>
        <dbReference type="EMBL" id="NIJ52830.1"/>
    </source>
</evidence>
<proteinExistence type="predicted"/>